<dbReference type="PANTHER" id="PTHR43827:SF3">
    <property type="entry name" value="NADP-DEPENDENT OXIDOREDUCTASE DOMAIN-CONTAINING PROTEIN"/>
    <property type="match status" value="1"/>
</dbReference>
<keyword evidence="6" id="KW-1185">Reference proteome</keyword>
<dbReference type="PROSITE" id="PS00063">
    <property type="entry name" value="ALDOKETO_REDUCTASE_3"/>
    <property type="match status" value="1"/>
</dbReference>
<name>A0A834XAX9_9FABA</name>
<protein>
    <submittedName>
        <fullName evidence="5">NADP-dependent D-sorbitol-6-phosphate dehydrogenase</fullName>
    </submittedName>
</protein>
<dbReference type="PRINTS" id="PR00069">
    <property type="entry name" value="ALDKETRDTASE"/>
</dbReference>
<evidence type="ECO:0000259" key="4">
    <source>
        <dbReference type="Pfam" id="PF00248"/>
    </source>
</evidence>
<proteinExistence type="inferred from homology"/>
<dbReference type="Gene3D" id="3.20.20.100">
    <property type="entry name" value="NADP-dependent oxidoreductase domain"/>
    <property type="match status" value="1"/>
</dbReference>
<comment type="similarity">
    <text evidence="1">Belongs to the aldo/keto reductase family.</text>
</comment>
<dbReference type="InterPro" id="IPR023210">
    <property type="entry name" value="NADP_OxRdtase_dom"/>
</dbReference>
<sequence length="181" mass="20490">MHAGVGTNDSALGEDGVLDIDTSISLETTWHAMEELVSLGLVRSIGISNYDILRLLSLCEDQACCESDRNSLILPARVSGQVLSEARNLRHSPHSARRCSGEHRTGLAEKYKKTPAQIALRWGIQRNTVVIPKTSKLTRLKENFEVFDFELSKKDMELIRTMDRNYRTNIQPRFWGIDLYA</sequence>
<dbReference type="PANTHER" id="PTHR43827">
    <property type="entry name" value="2,5-DIKETO-D-GLUCONIC ACID REDUCTASE"/>
    <property type="match status" value="1"/>
</dbReference>
<dbReference type="EMBL" id="JAAIUW010000002">
    <property type="protein sequence ID" value="KAF7841072.1"/>
    <property type="molecule type" value="Genomic_DNA"/>
</dbReference>
<keyword evidence="2" id="KW-0521">NADP</keyword>
<keyword evidence="3" id="KW-0560">Oxidoreductase</keyword>
<dbReference type="Proteomes" id="UP000634136">
    <property type="component" value="Unassembled WGS sequence"/>
</dbReference>
<comment type="caution">
    <text evidence="5">The sequence shown here is derived from an EMBL/GenBank/DDBJ whole genome shotgun (WGS) entry which is preliminary data.</text>
</comment>
<feature type="domain" description="NADP-dependent oxidoreductase" evidence="4">
    <location>
        <begin position="20"/>
        <end position="57"/>
    </location>
</feature>
<dbReference type="InterPro" id="IPR020471">
    <property type="entry name" value="AKR"/>
</dbReference>
<dbReference type="Pfam" id="PF00248">
    <property type="entry name" value="Aldo_ket_red"/>
    <property type="match status" value="2"/>
</dbReference>
<evidence type="ECO:0000313" key="5">
    <source>
        <dbReference type="EMBL" id="KAF7841072.1"/>
    </source>
</evidence>
<dbReference type="GO" id="GO:0016616">
    <property type="term" value="F:oxidoreductase activity, acting on the CH-OH group of donors, NAD or NADP as acceptor"/>
    <property type="evidence" value="ECO:0007669"/>
    <property type="project" value="UniProtKB-ARBA"/>
</dbReference>
<dbReference type="SUPFAM" id="SSF51430">
    <property type="entry name" value="NAD(P)-linked oxidoreductase"/>
    <property type="match status" value="1"/>
</dbReference>
<dbReference type="OrthoDB" id="416253at2759"/>
<gene>
    <name evidence="5" type="ORF">G2W53_003370</name>
</gene>
<evidence type="ECO:0000256" key="1">
    <source>
        <dbReference type="ARBA" id="ARBA00007905"/>
    </source>
</evidence>
<evidence type="ECO:0000256" key="2">
    <source>
        <dbReference type="ARBA" id="ARBA00022857"/>
    </source>
</evidence>
<dbReference type="InterPro" id="IPR036812">
    <property type="entry name" value="NAD(P)_OxRdtase_dom_sf"/>
</dbReference>
<feature type="domain" description="NADP-dependent oxidoreductase" evidence="4">
    <location>
        <begin position="107"/>
        <end position="162"/>
    </location>
</feature>
<organism evidence="5 6">
    <name type="scientific">Senna tora</name>
    <dbReference type="NCBI Taxonomy" id="362788"/>
    <lineage>
        <taxon>Eukaryota</taxon>
        <taxon>Viridiplantae</taxon>
        <taxon>Streptophyta</taxon>
        <taxon>Embryophyta</taxon>
        <taxon>Tracheophyta</taxon>
        <taxon>Spermatophyta</taxon>
        <taxon>Magnoliopsida</taxon>
        <taxon>eudicotyledons</taxon>
        <taxon>Gunneridae</taxon>
        <taxon>Pentapetalae</taxon>
        <taxon>rosids</taxon>
        <taxon>fabids</taxon>
        <taxon>Fabales</taxon>
        <taxon>Fabaceae</taxon>
        <taxon>Caesalpinioideae</taxon>
        <taxon>Cassia clade</taxon>
        <taxon>Senna</taxon>
    </lineage>
</organism>
<evidence type="ECO:0000313" key="6">
    <source>
        <dbReference type="Proteomes" id="UP000634136"/>
    </source>
</evidence>
<evidence type="ECO:0000256" key="3">
    <source>
        <dbReference type="ARBA" id="ARBA00023002"/>
    </source>
</evidence>
<accession>A0A834XAX9</accession>
<dbReference type="InterPro" id="IPR018170">
    <property type="entry name" value="Aldo/ket_reductase_CS"/>
</dbReference>
<dbReference type="PROSITE" id="PS00062">
    <property type="entry name" value="ALDOKETO_REDUCTASE_2"/>
    <property type="match status" value="1"/>
</dbReference>
<reference evidence="5" key="1">
    <citation type="submission" date="2020-09" db="EMBL/GenBank/DDBJ databases">
        <title>Genome-Enabled Discovery of Anthraquinone Biosynthesis in Senna tora.</title>
        <authorList>
            <person name="Kang S.-H."/>
            <person name="Pandey R.P."/>
            <person name="Lee C.-M."/>
            <person name="Sim J.-S."/>
            <person name="Jeong J.-T."/>
            <person name="Choi B.-S."/>
            <person name="Jung M."/>
            <person name="Ginzburg D."/>
            <person name="Zhao K."/>
            <person name="Won S.Y."/>
            <person name="Oh T.-J."/>
            <person name="Yu Y."/>
            <person name="Kim N.-H."/>
            <person name="Lee O.R."/>
            <person name="Lee T.-H."/>
            <person name="Bashyal P."/>
            <person name="Kim T.-S."/>
            <person name="Lee W.-H."/>
            <person name="Kawkins C."/>
            <person name="Kim C.-K."/>
            <person name="Kim J.S."/>
            <person name="Ahn B.O."/>
            <person name="Rhee S.Y."/>
            <person name="Sohng J.K."/>
        </authorList>
    </citation>
    <scope>NUCLEOTIDE SEQUENCE</scope>
    <source>
        <tissue evidence="5">Leaf</tissue>
    </source>
</reference>
<dbReference type="AlphaFoldDB" id="A0A834XAX9"/>